<sequence>MSYSDFKTLDKAINDLNLNLEEIHNLFAQVSPVQASQRLRETLEETLELATNISTEKARSELIITPILLEVRRMFQGKIGYFSGTSFNVDESKGLNGVCDFILSASENQLLITAPVTTIVEAKDNDIKLGLGQCVAEMVAAQLFNERKGRAQRIYGVVSTGTLWKFLTLEAETLKIDRTEYFIAQLEEILGILAEPFRK</sequence>
<evidence type="ECO:0000313" key="2">
    <source>
        <dbReference type="Proteomes" id="UP000729701"/>
    </source>
</evidence>
<gene>
    <name evidence="1" type="ORF">KME60_17640</name>
</gene>
<proteinExistence type="predicted"/>
<name>A0A951USZ2_9CYAN</name>
<reference evidence="1" key="2">
    <citation type="journal article" date="2022" name="Microbiol. Resour. Announc.">
        <title>Metagenome Sequencing to Explore Phylogenomics of Terrestrial Cyanobacteria.</title>
        <authorList>
            <person name="Ward R.D."/>
            <person name="Stajich J.E."/>
            <person name="Johansen J.R."/>
            <person name="Huntemann M."/>
            <person name="Clum A."/>
            <person name="Foster B."/>
            <person name="Foster B."/>
            <person name="Roux S."/>
            <person name="Palaniappan K."/>
            <person name="Varghese N."/>
            <person name="Mukherjee S."/>
            <person name="Reddy T.B.K."/>
            <person name="Daum C."/>
            <person name="Copeland A."/>
            <person name="Chen I.A."/>
            <person name="Ivanova N.N."/>
            <person name="Kyrpides N.C."/>
            <person name="Shapiro N."/>
            <person name="Eloe-Fadrosh E.A."/>
            <person name="Pietrasiak N."/>
        </authorList>
    </citation>
    <scope>NUCLEOTIDE SEQUENCE</scope>
    <source>
        <strain evidence="1">GSE-NOS-MK-12-04C</strain>
    </source>
</reference>
<dbReference type="Proteomes" id="UP000729701">
    <property type="component" value="Unassembled WGS sequence"/>
</dbReference>
<accession>A0A951USZ2</accession>
<dbReference type="EMBL" id="JAHHGZ010000018">
    <property type="protein sequence ID" value="MBW4669193.1"/>
    <property type="molecule type" value="Genomic_DNA"/>
</dbReference>
<evidence type="ECO:0000313" key="1">
    <source>
        <dbReference type="EMBL" id="MBW4669193.1"/>
    </source>
</evidence>
<reference evidence="1" key="1">
    <citation type="submission" date="2021-05" db="EMBL/GenBank/DDBJ databases">
        <authorList>
            <person name="Pietrasiak N."/>
            <person name="Ward R."/>
            <person name="Stajich J.E."/>
            <person name="Kurbessoian T."/>
        </authorList>
    </citation>
    <scope>NUCLEOTIDE SEQUENCE</scope>
    <source>
        <strain evidence="1">GSE-NOS-MK-12-04C</strain>
    </source>
</reference>
<protein>
    <submittedName>
        <fullName evidence="1">Uncharacterized protein</fullName>
    </submittedName>
</protein>
<organism evidence="1 2">
    <name type="scientific">Cyanomargarita calcarea GSE-NOS-MK-12-04C</name>
    <dbReference type="NCBI Taxonomy" id="2839659"/>
    <lineage>
        <taxon>Bacteria</taxon>
        <taxon>Bacillati</taxon>
        <taxon>Cyanobacteriota</taxon>
        <taxon>Cyanophyceae</taxon>
        <taxon>Nostocales</taxon>
        <taxon>Cyanomargaritaceae</taxon>
        <taxon>Cyanomargarita</taxon>
    </lineage>
</organism>
<dbReference type="AlphaFoldDB" id="A0A951USZ2"/>
<comment type="caution">
    <text evidence="1">The sequence shown here is derived from an EMBL/GenBank/DDBJ whole genome shotgun (WGS) entry which is preliminary data.</text>
</comment>